<accession>A0A427AHI9</accession>
<feature type="compositionally biased region" description="Basic and acidic residues" evidence="1">
    <location>
        <begin position="26"/>
        <end position="36"/>
    </location>
</feature>
<feature type="region of interest" description="Disordered" evidence="1">
    <location>
        <begin position="161"/>
        <end position="206"/>
    </location>
</feature>
<protein>
    <submittedName>
        <fullName evidence="2">Uncharacterized protein</fullName>
    </submittedName>
</protein>
<proteinExistence type="predicted"/>
<feature type="compositionally biased region" description="Basic residues" evidence="1">
    <location>
        <begin position="37"/>
        <end position="48"/>
    </location>
</feature>
<evidence type="ECO:0000313" key="3">
    <source>
        <dbReference type="Proteomes" id="UP000287651"/>
    </source>
</evidence>
<comment type="caution">
    <text evidence="2">The sequence shown here is derived from an EMBL/GenBank/DDBJ whole genome shotgun (WGS) entry which is preliminary data.</text>
</comment>
<organism evidence="2 3">
    <name type="scientific">Ensete ventricosum</name>
    <name type="common">Abyssinian banana</name>
    <name type="synonym">Musa ensete</name>
    <dbReference type="NCBI Taxonomy" id="4639"/>
    <lineage>
        <taxon>Eukaryota</taxon>
        <taxon>Viridiplantae</taxon>
        <taxon>Streptophyta</taxon>
        <taxon>Embryophyta</taxon>
        <taxon>Tracheophyta</taxon>
        <taxon>Spermatophyta</taxon>
        <taxon>Magnoliopsida</taxon>
        <taxon>Liliopsida</taxon>
        <taxon>Zingiberales</taxon>
        <taxon>Musaceae</taxon>
        <taxon>Ensete</taxon>
    </lineage>
</organism>
<sequence>MQYRDKTEARELVEEEEEGGRKRKSKEVGGGDGEKGGRKKRRQWRKRWKKEEEEAEEKEKRRKCNGDVSGGAGWQRQKTVAVASVHKKRARISRNITTNEVANSTRYSYLKGPGGWFRNPYDHGIQKNCSDFLIKGYSEDVELTEQIPPSEETGMIQMTRSTDSQNGENHSHQSNNVNVCIDGQSKSSRTHGHVNPSKCCNNNGKNDRAPRGLGLAVGRNASHNTRSILPL</sequence>
<evidence type="ECO:0000256" key="1">
    <source>
        <dbReference type="SAM" id="MobiDB-lite"/>
    </source>
</evidence>
<dbReference type="Proteomes" id="UP000287651">
    <property type="component" value="Unassembled WGS sequence"/>
</dbReference>
<name>A0A427AHI9_ENSVE</name>
<dbReference type="EMBL" id="AMZH03002398">
    <property type="protein sequence ID" value="RRT75718.1"/>
    <property type="molecule type" value="Genomic_DNA"/>
</dbReference>
<feature type="compositionally biased region" description="Basic and acidic residues" evidence="1">
    <location>
        <begin position="1"/>
        <end position="12"/>
    </location>
</feature>
<gene>
    <name evidence="2" type="ORF">B296_00003382</name>
</gene>
<reference evidence="2 3" key="1">
    <citation type="journal article" date="2014" name="Agronomy (Basel)">
        <title>A Draft Genome Sequence for Ensete ventricosum, the Drought-Tolerant Tree Against Hunger.</title>
        <authorList>
            <person name="Harrison J."/>
            <person name="Moore K.A."/>
            <person name="Paszkiewicz K."/>
            <person name="Jones T."/>
            <person name="Grant M."/>
            <person name="Ambacheew D."/>
            <person name="Muzemil S."/>
            <person name="Studholme D.J."/>
        </authorList>
    </citation>
    <scope>NUCLEOTIDE SEQUENCE [LARGE SCALE GENOMIC DNA]</scope>
</reference>
<feature type="compositionally biased region" description="Polar residues" evidence="1">
    <location>
        <begin position="161"/>
        <end position="178"/>
    </location>
</feature>
<dbReference type="AlphaFoldDB" id="A0A427AHI9"/>
<evidence type="ECO:0000313" key="2">
    <source>
        <dbReference type="EMBL" id="RRT75718.1"/>
    </source>
</evidence>
<feature type="region of interest" description="Disordered" evidence="1">
    <location>
        <begin position="1"/>
        <end position="80"/>
    </location>
</feature>